<dbReference type="InterPro" id="IPR007461">
    <property type="entry name" value="Ysc84_actin-binding"/>
</dbReference>
<dbReference type="PANTHER" id="PTHR15629:SF2">
    <property type="entry name" value="SH3 DOMAIN-CONTAINING YSC84-LIKE PROTEIN 1"/>
    <property type="match status" value="1"/>
</dbReference>
<evidence type="ECO:0000259" key="1">
    <source>
        <dbReference type="Pfam" id="PF04366"/>
    </source>
</evidence>
<accession>A0A381DLS4</accession>
<sequence>MKKLLLIATFLVSFLNADIVQNQRVYAATNLLQDFAIDKKITPNSKNMKNVRAIAIIPGLEKGGAVLSFQGGKGIFVMKNHDHTWSSPLFFDYRGAGLGLQLGYQSSDVIMLFYTSRSFKNFFDSQITLEANANATFVNGVGSGYKNEMGELATYIRSSSDNKGVFVGASIDSAMMRINNQDTNDYYERMYDYEDILNNSPKESVQTKALKKILEKYFGTEHNFR</sequence>
<proteinExistence type="predicted"/>
<organism evidence="2 3">
    <name type="scientific">Campylobacter sputorum subsp. sputorum</name>
    <dbReference type="NCBI Taxonomy" id="32024"/>
    <lineage>
        <taxon>Bacteria</taxon>
        <taxon>Pseudomonadati</taxon>
        <taxon>Campylobacterota</taxon>
        <taxon>Epsilonproteobacteria</taxon>
        <taxon>Campylobacterales</taxon>
        <taxon>Campylobacteraceae</taxon>
        <taxon>Campylobacter</taxon>
    </lineage>
</organism>
<gene>
    <name evidence="2" type="ORF">NCTC12475_01817</name>
</gene>
<dbReference type="GO" id="GO:0035091">
    <property type="term" value="F:phosphatidylinositol binding"/>
    <property type="evidence" value="ECO:0007669"/>
    <property type="project" value="TreeGrafter"/>
</dbReference>
<evidence type="ECO:0000313" key="3">
    <source>
        <dbReference type="Proteomes" id="UP000254920"/>
    </source>
</evidence>
<dbReference type="CDD" id="cd11524">
    <property type="entry name" value="SYLF"/>
    <property type="match status" value="1"/>
</dbReference>
<dbReference type="OrthoDB" id="9782434at2"/>
<dbReference type="RefSeq" id="WP_089182301.1">
    <property type="nucleotide sequence ID" value="NZ_CP043427.1"/>
</dbReference>
<dbReference type="AlphaFoldDB" id="A0A381DLS4"/>
<dbReference type="Pfam" id="PF04366">
    <property type="entry name" value="Ysc84"/>
    <property type="match status" value="1"/>
</dbReference>
<evidence type="ECO:0000313" key="2">
    <source>
        <dbReference type="EMBL" id="SUX11588.1"/>
    </source>
</evidence>
<dbReference type="InterPro" id="IPR051702">
    <property type="entry name" value="SH3_domain_YSC84-like"/>
</dbReference>
<dbReference type="PANTHER" id="PTHR15629">
    <property type="entry name" value="SH3YL1 PROTEIN"/>
    <property type="match status" value="1"/>
</dbReference>
<name>A0A381DLS4_9BACT</name>
<dbReference type="GeneID" id="93090455"/>
<reference evidence="2 3" key="1">
    <citation type="submission" date="2018-06" db="EMBL/GenBank/DDBJ databases">
        <authorList>
            <consortium name="Pathogen Informatics"/>
            <person name="Doyle S."/>
        </authorList>
    </citation>
    <scope>NUCLEOTIDE SEQUENCE [LARGE SCALE GENOMIC DNA]</scope>
    <source>
        <strain evidence="2 3">NCTC12475</strain>
    </source>
</reference>
<keyword evidence="3" id="KW-1185">Reference proteome</keyword>
<dbReference type="EMBL" id="UFVD01000001">
    <property type="protein sequence ID" value="SUX11588.1"/>
    <property type="molecule type" value="Genomic_DNA"/>
</dbReference>
<dbReference type="Proteomes" id="UP000254920">
    <property type="component" value="Unassembled WGS sequence"/>
</dbReference>
<protein>
    <submittedName>
        <fullName evidence="2">Putative secreted protein</fullName>
    </submittedName>
</protein>
<feature type="domain" description="Ysc84 actin-binding" evidence="1">
    <location>
        <begin position="95"/>
        <end position="217"/>
    </location>
</feature>